<evidence type="ECO:0000256" key="4">
    <source>
        <dbReference type="ARBA" id="ARBA00022454"/>
    </source>
</evidence>
<feature type="non-terminal residue" evidence="9">
    <location>
        <position position="1"/>
    </location>
</feature>
<feature type="non-terminal residue" evidence="9">
    <location>
        <position position="253"/>
    </location>
</feature>
<dbReference type="PANTHER" id="PTHR14401:SF6">
    <property type="entry name" value="CENTROMERE PROTEIN K"/>
    <property type="match status" value="1"/>
</dbReference>
<sequence length="253" mass="29617">PEAVNDSDAKEELMAECESIWNQMEECQNKLTLLQTHTLLKSDAKLSLLMMQVKAFTAEYNEWQKRSPEIISANPDVLLTVGREELQKVKKELEMVLSALRVKNKQLDEDLNREQQWYEEQEQIAAALERIEEREKTQTEELSKNSIFNELHNEASKLKTFKEELLNALGKFLEDHFPLPEKSGRAKKCFFSFPMSNPFGLQILIKKTLKTPHEPYVTISDSFWPPYIELLLRYGIVLRHPEDPNRIRLEAFH</sequence>
<evidence type="ECO:0000256" key="2">
    <source>
        <dbReference type="ARBA" id="ARBA00004584"/>
    </source>
</evidence>
<dbReference type="EMBL" id="KL372660">
    <property type="protein sequence ID" value="KFP81567.1"/>
    <property type="molecule type" value="Genomic_DNA"/>
</dbReference>
<evidence type="ECO:0000256" key="5">
    <source>
        <dbReference type="ARBA" id="ARBA00023054"/>
    </source>
</evidence>
<proteinExistence type="inferred from homology"/>
<keyword evidence="7" id="KW-0137">Centromere</keyword>
<protein>
    <submittedName>
        <fullName evidence="9">Centromere protein K</fullName>
    </submittedName>
</protein>
<dbReference type="GO" id="GO:0051382">
    <property type="term" value="P:kinetochore assembly"/>
    <property type="evidence" value="ECO:0007669"/>
    <property type="project" value="InterPro"/>
</dbReference>
<evidence type="ECO:0000256" key="3">
    <source>
        <dbReference type="ARBA" id="ARBA00005795"/>
    </source>
</evidence>
<evidence type="ECO:0000256" key="8">
    <source>
        <dbReference type="SAM" id="Coils"/>
    </source>
</evidence>
<comment type="subcellular location">
    <subcellularLocation>
        <location evidence="2">Chromosome</location>
        <location evidence="2">Centromere</location>
    </subcellularLocation>
    <subcellularLocation>
        <location evidence="1">Nucleus</location>
    </subcellularLocation>
</comment>
<dbReference type="InterPro" id="IPR020993">
    <property type="entry name" value="Centromere_CenpK"/>
</dbReference>
<dbReference type="GO" id="GO:0005634">
    <property type="term" value="C:nucleus"/>
    <property type="evidence" value="ECO:0007669"/>
    <property type="project" value="UniProtKB-SubCell"/>
</dbReference>
<dbReference type="AlphaFoldDB" id="A0A091MY08"/>
<dbReference type="Pfam" id="PF11802">
    <property type="entry name" value="CENP-K"/>
    <property type="match status" value="1"/>
</dbReference>
<evidence type="ECO:0000256" key="7">
    <source>
        <dbReference type="ARBA" id="ARBA00023328"/>
    </source>
</evidence>
<dbReference type="Proteomes" id="UP000054244">
    <property type="component" value="Unassembled WGS sequence"/>
</dbReference>
<keyword evidence="4" id="KW-0158">Chromosome</keyword>
<organism evidence="9 10">
    <name type="scientific">Apaloderma vittatum</name>
    <name type="common">Bar-tailed trogon</name>
    <dbReference type="NCBI Taxonomy" id="57397"/>
    <lineage>
        <taxon>Eukaryota</taxon>
        <taxon>Metazoa</taxon>
        <taxon>Chordata</taxon>
        <taxon>Craniata</taxon>
        <taxon>Vertebrata</taxon>
        <taxon>Euteleostomi</taxon>
        <taxon>Archelosauria</taxon>
        <taxon>Archosauria</taxon>
        <taxon>Dinosauria</taxon>
        <taxon>Saurischia</taxon>
        <taxon>Theropoda</taxon>
        <taxon>Coelurosauria</taxon>
        <taxon>Aves</taxon>
        <taxon>Neognathae</taxon>
        <taxon>Neoaves</taxon>
        <taxon>Telluraves</taxon>
        <taxon>Coraciimorphae</taxon>
        <taxon>Trogoniformes</taxon>
        <taxon>Trogonidae</taxon>
        <taxon>Apaloderma</taxon>
    </lineage>
</organism>
<keyword evidence="5 8" id="KW-0175">Coiled coil</keyword>
<dbReference type="GO" id="GO:0000775">
    <property type="term" value="C:chromosome, centromeric region"/>
    <property type="evidence" value="ECO:0007669"/>
    <property type="project" value="UniProtKB-SubCell"/>
</dbReference>
<reference evidence="9 10" key="1">
    <citation type="submission" date="2014-04" db="EMBL/GenBank/DDBJ databases">
        <title>Genome evolution of avian class.</title>
        <authorList>
            <person name="Zhang G."/>
            <person name="Li C."/>
        </authorList>
    </citation>
    <scope>NUCLEOTIDE SEQUENCE [LARGE SCALE GENOMIC DNA]</scope>
    <source>
        <strain evidence="9">BGI_N311</strain>
    </source>
</reference>
<dbReference type="PANTHER" id="PTHR14401">
    <property type="entry name" value="CENTROMERE PROTEIN K"/>
    <property type="match status" value="1"/>
</dbReference>
<accession>A0A091MY08</accession>
<keyword evidence="6" id="KW-0539">Nucleus</keyword>
<name>A0A091MY08_APAVI</name>
<evidence type="ECO:0000313" key="10">
    <source>
        <dbReference type="Proteomes" id="UP000054244"/>
    </source>
</evidence>
<dbReference type="GO" id="GO:0000070">
    <property type="term" value="P:mitotic sister chromatid segregation"/>
    <property type="evidence" value="ECO:0007669"/>
    <property type="project" value="TreeGrafter"/>
</dbReference>
<evidence type="ECO:0000313" key="9">
    <source>
        <dbReference type="EMBL" id="KFP81567.1"/>
    </source>
</evidence>
<evidence type="ECO:0000256" key="6">
    <source>
        <dbReference type="ARBA" id="ARBA00023242"/>
    </source>
</evidence>
<comment type="similarity">
    <text evidence="3">Belongs to the CENP-K/MCM22 family.</text>
</comment>
<feature type="coiled-coil region" evidence="8">
    <location>
        <begin position="83"/>
        <end position="138"/>
    </location>
</feature>
<evidence type="ECO:0000256" key="1">
    <source>
        <dbReference type="ARBA" id="ARBA00004123"/>
    </source>
</evidence>
<keyword evidence="10" id="KW-1185">Reference proteome</keyword>
<gene>
    <name evidence="9" type="ORF">N311_04401</name>
</gene>